<dbReference type="PANTHER" id="PTHR10617:SF107">
    <property type="entry name" value="ELECTRON TRANSFER FLAVOPROTEIN-UBIQUINONE OXIDOREDUCTASE, MITOCHONDRIAL"/>
    <property type="match status" value="1"/>
</dbReference>
<dbReference type="SUPFAM" id="SSF54862">
    <property type="entry name" value="4Fe-4S ferredoxins"/>
    <property type="match status" value="1"/>
</dbReference>
<dbReference type="Gene3D" id="3.50.50.60">
    <property type="entry name" value="FAD/NAD(P)-binding domain"/>
    <property type="match status" value="1"/>
</dbReference>
<keyword evidence="4 14" id="KW-0285">Flavoprotein</keyword>
<evidence type="ECO:0000256" key="14">
    <source>
        <dbReference type="RuleBase" id="RU366068"/>
    </source>
</evidence>
<evidence type="ECO:0000256" key="13">
    <source>
        <dbReference type="ARBA" id="ARBA00023136"/>
    </source>
</evidence>
<sequence length="545" mass="59359">MDQEELERETLTYDVVVVGAGPAGLAAALELVRGTDDGSPPSVCVLEKGAAVGAHLISGAAIDPRGLNELLPDWADRGAPLRVSATEDSLRYLTPRRAVKLPTPPQMENRGNYVGSLGELGQWLAEQAEAAGVEIYPGFPAAEVLYDDNGAVCGVATPDMGRQPDGTPGPGFEPGVEVRARQTVFAEGAHGSLTQQVIGHFDLRADAQPQTYGLGLKEIWEVAPERHAPGRIDHTIGWPLDQFTYGGSFLYHLDDRRVAIGLVVGLDYENPYLSPFGEFQRFKTHPSIRPLLEGGRRIGYGARVLPEGGWQSLPRLSFPGGVLAGDAAGFVNVPRIKGIHTAIKSGMLAAEAVRAALEATRVEAEDLDRRVRESWLRDELYAVRNIRPAFRWGVLPGLAYSALDTYLLRGRAPWTLGHEPDHQSLRPAAQCRPKDDPKPDGVVTFDRTASVFLSGTNHEEGQPCHLVLQDADRLARVNWAIYAGPEVRYCPAAVYDYELDEAGQHRLRIDAINCLHCKACDIKDPTQNIRWVVPQGGDGPNYQGM</sequence>
<dbReference type="PRINTS" id="PR00420">
    <property type="entry name" value="RNGMNOXGNASE"/>
</dbReference>
<evidence type="ECO:0000256" key="11">
    <source>
        <dbReference type="ARBA" id="ARBA00023014"/>
    </source>
</evidence>
<evidence type="ECO:0000256" key="12">
    <source>
        <dbReference type="ARBA" id="ARBA00023075"/>
    </source>
</evidence>
<feature type="region of interest" description="Disordered" evidence="15">
    <location>
        <begin position="419"/>
        <end position="440"/>
    </location>
</feature>
<dbReference type="Gene3D" id="3.30.70.20">
    <property type="match status" value="1"/>
</dbReference>
<accession>A1WX47</accession>
<keyword evidence="5 14" id="KW-0479">Metal-binding</keyword>
<dbReference type="EC" id="1.5.5.1" evidence="14"/>
<evidence type="ECO:0000256" key="9">
    <source>
        <dbReference type="ARBA" id="ARBA00023002"/>
    </source>
</evidence>
<evidence type="ECO:0000313" key="18">
    <source>
        <dbReference type="EMBL" id="ABM62259.1"/>
    </source>
</evidence>
<dbReference type="Proteomes" id="UP000000647">
    <property type="component" value="Chromosome"/>
</dbReference>
<evidence type="ECO:0000256" key="7">
    <source>
        <dbReference type="ARBA" id="ARBA00022946"/>
    </source>
</evidence>
<feature type="domain" description="ETF-QO/FixX C-terminal" evidence="16">
    <location>
        <begin position="441"/>
        <end position="543"/>
    </location>
</feature>
<dbReference type="STRING" id="349124.Hhal_1492"/>
<keyword evidence="7" id="KW-0809">Transit peptide</keyword>
<gene>
    <name evidence="18" type="ordered locus">Hhal_1492</name>
</gene>
<feature type="domain" description="ETF-QO/FixC ubiquinone-binding" evidence="17">
    <location>
        <begin position="212"/>
        <end position="305"/>
    </location>
</feature>
<keyword evidence="12 14" id="KW-0830">Ubiquinone</keyword>
<evidence type="ECO:0000256" key="3">
    <source>
        <dbReference type="ARBA" id="ARBA00022448"/>
    </source>
</evidence>
<keyword evidence="3 14" id="KW-0813">Transport</keyword>
<evidence type="ECO:0000313" key="19">
    <source>
        <dbReference type="Proteomes" id="UP000000647"/>
    </source>
</evidence>
<evidence type="ECO:0000259" key="17">
    <source>
        <dbReference type="Pfam" id="PF21162"/>
    </source>
</evidence>
<comment type="function">
    <text evidence="14">Accepts electrons from ETF and reduces ubiquinone.</text>
</comment>
<dbReference type="RefSeq" id="WP_011814281.1">
    <property type="nucleotide sequence ID" value="NC_008789.1"/>
</dbReference>
<name>A1WX47_HALHL</name>
<dbReference type="Gene3D" id="3.30.9.90">
    <property type="match status" value="1"/>
</dbReference>
<keyword evidence="19" id="KW-1185">Reference proteome</keyword>
<keyword evidence="11 14" id="KW-0411">Iron-sulfur</keyword>
<dbReference type="HOGENOM" id="CLU_009667_4_1_6"/>
<dbReference type="InterPro" id="IPR007859">
    <property type="entry name" value="ETF-QO/FixX_C"/>
</dbReference>
<dbReference type="SUPFAM" id="SSF51905">
    <property type="entry name" value="FAD/NAD(P)-binding domain"/>
    <property type="match status" value="1"/>
</dbReference>
<evidence type="ECO:0000256" key="8">
    <source>
        <dbReference type="ARBA" id="ARBA00022982"/>
    </source>
</evidence>
<dbReference type="KEGG" id="hha:Hhal_1492"/>
<dbReference type="InterPro" id="IPR049398">
    <property type="entry name" value="ETF-QO/FixC_UQ-bd"/>
</dbReference>
<evidence type="ECO:0000256" key="15">
    <source>
        <dbReference type="SAM" id="MobiDB-lite"/>
    </source>
</evidence>
<organism evidence="18 19">
    <name type="scientific">Halorhodospira halophila (strain DSM 244 / SL1)</name>
    <name type="common">Ectothiorhodospira halophila (strain DSM 244 / SL1)</name>
    <dbReference type="NCBI Taxonomy" id="349124"/>
    <lineage>
        <taxon>Bacteria</taxon>
        <taxon>Pseudomonadati</taxon>
        <taxon>Pseudomonadota</taxon>
        <taxon>Gammaproteobacteria</taxon>
        <taxon>Chromatiales</taxon>
        <taxon>Ectothiorhodospiraceae</taxon>
        <taxon>Halorhodospira</taxon>
    </lineage>
</organism>
<dbReference type="GO" id="GO:0004174">
    <property type="term" value="F:electron-transferring-flavoprotein dehydrogenase activity"/>
    <property type="evidence" value="ECO:0007669"/>
    <property type="project" value="UniProtKB-UniRule"/>
</dbReference>
<dbReference type="SUPFAM" id="SSF54373">
    <property type="entry name" value="FAD-linked reductases, C-terminal domain"/>
    <property type="match status" value="1"/>
</dbReference>
<dbReference type="AlphaFoldDB" id="A1WX47"/>
<dbReference type="OrthoDB" id="9766632at2"/>
<comment type="cofactor">
    <cofactor evidence="1 14">
        <name>FAD</name>
        <dbReference type="ChEBI" id="CHEBI:57692"/>
    </cofactor>
</comment>
<proteinExistence type="predicted"/>
<dbReference type="InterPro" id="IPR040156">
    <property type="entry name" value="ETF-QO"/>
</dbReference>
<dbReference type="PANTHER" id="PTHR10617">
    <property type="entry name" value="ELECTRON TRANSFER FLAVOPROTEIN-UBIQUINONE OXIDOREDUCTASE"/>
    <property type="match status" value="1"/>
</dbReference>
<keyword evidence="9 14" id="KW-0560">Oxidoreductase</keyword>
<evidence type="ECO:0000256" key="1">
    <source>
        <dbReference type="ARBA" id="ARBA00001974"/>
    </source>
</evidence>
<dbReference type="GO" id="GO:0051539">
    <property type="term" value="F:4 iron, 4 sulfur cluster binding"/>
    <property type="evidence" value="ECO:0007669"/>
    <property type="project" value="UniProtKB-UniRule"/>
</dbReference>
<reference evidence="19" key="1">
    <citation type="submission" date="2006-12" db="EMBL/GenBank/DDBJ databases">
        <title>Complete sequence of Halorhodospira halophila SL1.</title>
        <authorList>
            <consortium name="US DOE Joint Genome Institute"/>
            <person name="Copeland A."/>
            <person name="Lucas S."/>
            <person name="Lapidus A."/>
            <person name="Barry K."/>
            <person name="Detter J.C."/>
            <person name="Glavina del Rio T."/>
            <person name="Hammon N."/>
            <person name="Israni S."/>
            <person name="Dalin E."/>
            <person name="Tice H."/>
            <person name="Pitluck S."/>
            <person name="Saunders E."/>
            <person name="Brettin T."/>
            <person name="Bruce D."/>
            <person name="Han C."/>
            <person name="Tapia R."/>
            <person name="Schmutz J."/>
            <person name="Larimer F."/>
            <person name="Land M."/>
            <person name="Hauser L."/>
            <person name="Kyrpides N."/>
            <person name="Mikhailova N."/>
            <person name="Hoff W."/>
            <person name="Richardson P."/>
        </authorList>
    </citation>
    <scope>NUCLEOTIDE SEQUENCE [LARGE SCALE GENOMIC DNA]</scope>
    <source>
        <strain evidence="19">DSM 244 / SL1</strain>
    </source>
</reference>
<dbReference type="EMBL" id="CP000544">
    <property type="protein sequence ID" value="ABM62259.1"/>
    <property type="molecule type" value="Genomic_DNA"/>
</dbReference>
<evidence type="ECO:0000256" key="6">
    <source>
        <dbReference type="ARBA" id="ARBA00022827"/>
    </source>
</evidence>
<comment type="subcellular location">
    <subcellularLocation>
        <location evidence="2">Membrane</location>
    </subcellularLocation>
</comment>
<evidence type="ECO:0000256" key="5">
    <source>
        <dbReference type="ARBA" id="ARBA00022723"/>
    </source>
</evidence>
<evidence type="ECO:0000256" key="10">
    <source>
        <dbReference type="ARBA" id="ARBA00023004"/>
    </source>
</evidence>
<evidence type="ECO:0000256" key="4">
    <source>
        <dbReference type="ARBA" id="ARBA00022630"/>
    </source>
</evidence>
<evidence type="ECO:0000256" key="2">
    <source>
        <dbReference type="ARBA" id="ARBA00004370"/>
    </source>
</evidence>
<reference evidence="18 19" key="2">
    <citation type="journal article" date="2013" name="Stand. Genomic Sci.">
        <title>Complete genome sequence of Halorhodospira halophila SL1.</title>
        <authorList>
            <person name="Challacombe J.F."/>
            <person name="Majid S."/>
            <person name="Deole R."/>
            <person name="Brettin T.S."/>
            <person name="Bruce D."/>
            <person name="Delano S.F."/>
            <person name="Detter J.C."/>
            <person name="Gleasner C.D."/>
            <person name="Han C.S."/>
            <person name="Misra M."/>
            <person name="Reitenga K.G."/>
            <person name="Mikhailova N."/>
            <person name="Woyke T."/>
            <person name="Pitluck S."/>
            <person name="Nolan M."/>
            <person name="Land M.L."/>
            <person name="Saunders E."/>
            <person name="Tapia R."/>
            <person name="Lapidus A."/>
            <person name="Ivanova N."/>
            <person name="Hoff W.D."/>
        </authorList>
    </citation>
    <scope>NUCLEOTIDE SEQUENCE [LARGE SCALE GENOMIC DNA]</scope>
    <source>
        <strain evidence="19">DSM 244 / SL1</strain>
    </source>
</reference>
<comment type="cofactor">
    <cofactor evidence="14">
        <name>[4Fe-4S] cluster</name>
        <dbReference type="ChEBI" id="CHEBI:49883"/>
    </cofactor>
    <text evidence="14">Binds 1 [4Fe-4S] cluster.</text>
</comment>
<comment type="catalytic activity">
    <reaction evidence="14">
        <text>a ubiquinone + reduced [electron-transfer flavoprotein] = a ubiquinol + oxidized [electron-transfer flavoprotein] + H(+)</text>
        <dbReference type="Rhea" id="RHEA:24052"/>
        <dbReference type="Rhea" id="RHEA-COMP:9565"/>
        <dbReference type="Rhea" id="RHEA-COMP:9566"/>
        <dbReference type="Rhea" id="RHEA-COMP:10685"/>
        <dbReference type="Rhea" id="RHEA-COMP:10686"/>
        <dbReference type="ChEBI" id="CHEBI:15378"/>
        <dbReference type="ChEBI" id="CHEBI:16389"/>
        <dbReference type="ChEBI" id="CHEBI:17976"/>
        <dbReference type="ChEBI" id="CHEBI:57692"/>
        <dbReference type="ChEBI" id="CHEBI:58307"/>
        <dbReference type="EC" id="1.5.5.1"/>
    </reaction>
</comment>
<dbReference type="GO" id="GO:0016020">
    <property type="term" value="C:membrane"/>
    <property type="evidence" value="ECO:0007669"/>
    <property type="project" value="UniProtKB-SubCell"/>
</dbReference>
<dbReference type="eggNOG" id="COG2440">
    <property type="taxonomic scope" value="Bacteria"/>
</dbReference>
<protein>
    <recommendedName>
        <fullName evidence="14">Electron transfer flavoprotein-ubiquinone oxidoreductase</fullName>
        <shortName evidence="14">ETF-QO</shortName>
        <ecNumber evidence="14">1.5.5.1</ecNumber>
    </recommendedName>
</protein>
<keyword evidence="8 14" id="KW-0249">Electron transport</keyword>
<dbReference type="FunFam" id="3.30.70.20:FF:000015">
    <property type="entry name" value="Electron transfer flavoprotein-ubiquinone oxidoreductase"/>
    <property type="match status" value="1"/>
</dbReference>
<dbReference type="eggNOG" id="COG0644">
    <property type="taxonomic scope" value="Bacteria"/>
</dbReference>
<keyword evidence="13" id="KW-0472">Membrane</keyword>
<dbReference type="Pfam" id="PF05187">
    <property type="entry name" value="Fer4_ETF_QO"/>
    <property type="match status" value="1"/>
</dbReference>
<dbReference type="Pfam" id="PF21162">
    <property type="entry name" value="ETFQO_UQ-bd"/>
    <property type="match status" value="1"/>
</dbReference>
<keyword evidence="10 14" id="KW-0408">Iron</keyword>
<evidence type="ECO:0000259" key="16">
    <source>
        <dbReference type="Pfam" id="PF05187"/>
    </source>
</evidence>
<dbReference type="GO" id="GO:0046872">
    <property type="term" value="F:metal ion binding"/>
    <property type="evidence" value="ECO:0007669"/>
    <property type="project" value="UniProtKB-KW"/>
</dbReference>
<keyword evidence="6 14" id="KW-0274">FAD</keyword>
<dbReference type="InterPro" id="IPR036188">
    <property type="entry name" value="FAD/NAD-bd_sf"/>
</dbReference>